<evidence type="ECO:0000256" key="15">
    <source>
        <dbReference type="PROSITE-ProRule" id="PRU00289"/>
    </source>
</evidence>
<dbReference type="SUPFAM" id="SSF46785">
    <property type="entry name" value="Winged helix' DNA-binding domain"/>
    <property type="match status" value="1"/>
</dbReference>
<feature type="compositionally biased region" description="Low complexity" evidence="16">
    <location>
        <begin position="313"/>
        <end position="324"/>
    </location>
</feature>
<dbReference type="GO" id="GO:0005886">
    <property type="term" value="C:plasma membrane"/>
    <property type="evidence" value="ECO:0007669"/>
    <property type="project" value="UniProtKB-SubCell"/>
</dbReference>
<dbReference type="GO" id="GO:0051301">
    <property type="term" value="P:cell division"/>
    <property type="evidence" value="ECO:0007669"/>
    <property type="project" value="UniProtKB-KW"/>
</dbReference>
<dbReference type="Pfam" id="PF01580">
    <property type="entry name" value="FtsK_SpoIIIE"/>
    <property type="match status" value="1"/>
</dbReference>
<evidence type="ECO:0000313" key="20">
    <source>
        <dbReference type="Proteomes" id="UP000460257"/>
    </source>
</evidence>
<dbReference type="GO" id="GO:0007059">
    <property type="term" value="P:chromosome segregation"/>
    <property type="evidence" value="ECO:0007669"/>
    <property type="project" value="UniProtKB-KW"/>
</dbReference>
<dbReference type="SMART" id="SM00382">
    <property type="entry name" value="AAA"/>
    <property type="match status" value="1"/>
</dbReference>
<proteinExistence type="inferred from homology"/>
<feature type="compositionally biased region" description="Basic and acidic residues" evidence="16">
    <location>
        <begin position="229"/>
        <end position="264"/>
    </location>
</feature>
<dbReference type="InterPro" id="IPR027417">
    <property type="entry name" value="P-loop_NTPase"/>
</dbReference>
<evidence type="ECO:0000313" key="19">
    <source>
        <dbReference type="EMBL" id="MQN00695.1"/>
    </source>
</evidence>
<dbReference type="Gene3D" id="1.10.10.10">
    <property type="entry name" value="Winged helix-like DNA-binding domain superfamily/Winged helix DNA-binding domain"/>
    <property type="match status" value="1"/>
</dbReference>
<keyword evidence="12" id="KW-0131">Cell cycle</keyword>
<keyword evidence="10" id="KW-0238">DNA-binding</keyword>
<name>A0A6N7IWL5_9FIRM</name>
<evidence type="ECO:0000256" key="12">
    <source>
        <dbReference type="ARBA" id="ARBA00023306"/>
    </source>
</evidence>
<evidence type="ECO:0000256" key="5">
    <source>
        <dbReference type="ARBA" id="ARBA00022692"/>
    </source>
</evidence>
<dbReference type="InterPro" id="IPR036390">
    <property type="entry name" value="WH_DNA-bd_sf"/>
</dbReference>
<evidence type="ECO:0000256" key="1">
    <source>
        <dbReference type="ARBA" id="ARBA00004651"/>
    </source>
</evidence>
<evidence type="ECO:0000256" key="9">
    <source>
        <dbReference type="ARBA" id="ARBA00022989"/>
    </source>
</evidence>
<sequence>MSDKKRKKAAKKRQDKAPDSEVRRDLYLWLSLAVCILLFLSNLGVGGPVGGAAGRFFFGLFGLINYVLPIVLLFGIFFAVSNKGNAIATVKIVAAFFFIVFLDGIVSVILFGQNQPSPARAYLSCYEEKSGGGMIGTLIAIPFEKGFGTVATILLFLIFMIICLVLVTEKGLLSRFIDKKSRDFHERQERRREEDLEEDPPERRTRSRELKRASHVVTESNIIPSADQFIKKPDDKKQGLREITRGDIESKEKNASEKRQEIPEPVEKQEVDLYSGKDVKTHIHMGIFGRDRSRTAEEKKTSELRDFDEPEVSEVTVTEVNSDSEAQEAAPVSENVDFDTEYTNQTQSEPDTTDYKPETYQEDAYEPADDVQIIKAEPDEQDEPETVCQDETEPAWHTAAAQRQDKPVAAAGPQPSVAEPQTAPPEPPVERPYQFPPASLLTEMKQNGGGDSEEYLQETAQKLEVTLKNFGVDVTVTDVTCGPAVTRYELHPKLGVKVSKIVNLADDIKLNLAARDIRIEAPIPGKSAVGIEVPNKNILTVPFREMVESKEFKEAKSKIAFAAGRDIAGQVVISDIAKMPHLLIAGATGSGKSVCINTIIMSILYRAKPDEVKFIMIDPKVVELSVYNGIPHLMIPVVTDPKKAAGALNWAVHEMDDRYKQFAAAGVRDIKGFNKKIHHGCMTNSDGVEVNVKKMPQIVIIVDELADLMMQSPKEVEASICRLAQLARACGIHLVIATQRPSVNVITGLIKANMPSRIAFAVTSGVDSRTILDMNGAEKLLGKGDMLYFPQGYVKPVRVQGAFVPDEDVSRVVSFLKSENEAAAEDTAEINDFIEQATSSDAVAISDGTEPDDSRDQYFADAGRLVIEKQKGSIGMLQRNFKIGFNRAARIMDQLEEAGVVGSEIGTKPRTVRMTLPEFEEWLKSAGN</sequence>
<dbReference type="InterPro" id="IPR036259">
    <property type="entry name" value="MFS_trans_sf"/>
</dbReference>
<dbReference type="Gene3D" id="3.40.50.300">
    <property type="entry name" value="P-loop containing nucleotide triphosphate hydrolases"/>
    <property type="match status" value="1"/>
</dbReference>
<dbReference type="InterPro" id="IPR025199">
    <property type="entry name" value="FtsK_4TM"/>
</dbReference>
<keyword evidence="11 17" id="KW-0472">Membrane</keyword>
<evidence type="ECO:0000256" key="14">
    <source>
        <dbReference type="ARBA" id="ARBA00025923"/>
    </source>
</evidence>
<keyword evidence="4" id="KW-0132">Cell division</keyword>
<evidence type="ECO:0000256" key="10">
    <source>
        <dbReference type="ARBA" id="ARBA00023125"/>
    </source>
</evidence>
<feature type="compositionally biased region" description="Basic and acidic residues" evidence="16">
    <location>
        <begin position="201"/>
        <end position="212"/>
    </location>
</feature>
<feature type="transmembrane region" description="Helical" evidence="17">
    <location>
        <begin position="92"/>
        <end position="112"/>
    </location>
</feature>
<keyword evidence="3" id="KW-1003">Cell membrane</keyword>
<keyword evidence="5 17" id="KW-0812">Transmembrane</keyword>
<evidence type="ECO:0000259" key="18">
    <source>
        <dbReference type="PROSITE" id="PS50901"/>
    </source>
</evidence>
<feature type="region of interest" description="Disordered" evidence="16">
    <location>
        <begin position="187"/>
        <end position="264"/>
    </location>
</feature>
<dbReference type="InterPro" id="IPR036388">
    <property type="entry name" value="WH-like_DNA-bd_sf"/>
</dbReference>
<evidence type="ECO:0000256" key="2">
    <source>
        <dbReference type="ARBA" id="ARBA00006474"/>
    </source>
</evidence>
<dbReference type="EMBL" id="VOGC01000002">
    <property type="protein sequence ID" value="MQN00695.1"/>
    <property type="molecule type" value="Genomic_DNA"/>
</dbReference>
<gene>
    <name evidence="19" type="ORF">FRC54_01690</name>
</gene>
<dbReference type="InterPro" id="IPR041027">
    <property type="entry name" value="FtsK_alpha"/>
</dbReference>
<evidence type="ECO:0000256" key="8">
    <source>
        <dbReference type="ARBA" id="ARBA00022840"/>
    </source>
</evidence>
<keyword evidence="20" id="KW-1185">Reference proteome</keyword>
<keyword evidence="8 15" id="KW-0067">ATP-binding</keyword>
<comment type="similarity">
    <text evidence="2">Belongs to the FtsK/SpoIIIE/SftA family.</text>
</comment>
<dbReference type="SUPFAM" id="SSF103473">
    <property type="entry name" value="MFS general substrate transporter"/>
    <property type="match status" value="1"/>
</dbReference>
<evidence type="ECO:0000256" key="13">
    <source>
        <dbReference type="ARBA" id="ARBA00024986"/>
    </source>
</evidence>
<dbReference type="Pfam" id="PF17854">
    <property type="entry name" value="FtsK_alpha"/>
    <property type="match status" value="1"/>
</dbReference>
<dbReference type="SUPFAM" id="SSF52540">
    <property type="entry name" value="P-loop containing nucleoside triphosphate hydrolases"/>
    <property type="match status" value="1"/>
</dbReference>
<keyword evidence="7" id="KW-0159">Chromosome partition</keyword>
<evidence type="ECO:0000256" key="3">
    <source>
        <dbReference type="ARBA" id="ARBA00022475"/>
    </source>
</evidence>
<dbReference type="Pfam" id="PF13491">
    <property type="entry name" value="FtsK_4TM"/>
    <property type="match status" value="1"/>
</dbReference>
<dbReference type="Pfam" id="PF09397">
    <property type="entry name" value="FtsK_gamma"/>
    <property type="match status" value="1"/>
</dbReference>
<dbReference type="PROSITE" id="PS50901">
    <property type="entry name" value="FTSK"/>
    <property type="match status" value="1"/>
</dbReference>
<reference evidence="19" key="1">
    <citation type="journal article" date="2020" name="Appl. Environ. Microbiol.">
        <title>Medium-Chain Fatty Acid Synthesis by 'Candidatus Weimeria bifida' gen. nov., sp. nov., and 'Candidatus Pseudoramibacter fermentans' sp. nov.</title>
        <authorList>
            <person name="Scarborough M.J."/>
            <person name="Myers K.S."/>
            <person name="Donohue T.J."/>
            <person name="Noguera D.R."/>
        </authorList>
    </citation>
    <scope>NUCLEOTIDE SEQUENCE</scope>
    <source>
        <strain evidence="19">LCO1.1</strain>
    </source>
</reference>
<comment type="caution">
    <text evidence="19">The sequence shown here is derived from an EMBL/GenBank/DDBJ whole genome shotgun (WGS) entry which is preliminary data.</text>
</comment>
<evidence type="ECO:0000256" key="11">
    <source>
        <dbReference type="ARBA" id="ARBA00023136"/>
    </source>
</evidence>
<dbReference type="InterPro" id="IPR018541">
    <property type="entry name" value="Ftsk_gamma"/>
</dbReference>
<keyword evidence="6 15" id="KW-0547">Nucleotide-binding</keyword>
<feature type="compositionally biased region" description="Polar residues" evidence="16">
    <location>
        <begin position="341"/>
        <end position="350"/>
    </location>
</feature>
<feature type="compositionally biased region" description="Basic and acidic residues" evidence="16">
    <location>
        <begin position="290"/>
        <end position="307"/>
    </location>
</feature>
<dbReference type="CDD" id="cd01127">
    <property type="entry name" value="TrwB_TraG_TraD_VirD4"/>
    <property type="match status" value="1"/>
</dbReference>
<comment type="subcellular location">
    <subcellularLocation>
        <location evidence="1">Cell membrane</location>
        <topology evidence="1">Multi-pass membrane protein</topology>
    </subcellularLocation>
</comment>
<dbReference type="InterPro" id="IPR003593">
    <property type="entry name" value="AAA+_ATPase"/>
</dbReference>
<dbReference type="InterPro" id="IPR050206">
    <property type="entry name" value="FtsK/SpoIIIE/SftA"/>
</dbReference>
<evidence type="ECO:0000256" key="17">
    <source>
        <dbReference type="SAM" id="Phobius"/>
    </source>
</evidence>
<evidence type="ECO:0000256" key="4">
    <source>
        <dbReference type="ARBA" id="ARBA00022618"/>
    </source>
</evidence>
<comment type="subunit">
    <text evidence="14">Homohexamer. Forms a ring that surrounds DNA.</text>
</comment>
<dbReference type="Gene3D" id="3.30.980.40">
    <property type="match status" value="1"/>
</dbReference>
<protein>
    <submittedName>
        <fullName evidence="19">DNA translocase FtsK</fullName>
    </submittedName>
</protein>
<keyword evidence="9 17" id="KW-1133">Transmembrane helix</keyword>
<feature type="binding site" evidence="15">
    <location>
        <begin position="586"/>
        <end position="593"/>
    </location>
    <ligand>
        <name>ATP</name>
        <dbReference type="ChEBI" id="CHEBI:30616"/>
    </ligand>
</feature>
<feature type="domain" description="FtsK" evidence="18">
    <location>
        <begin position="568"/>
        <end position="769"/>
    </location>
</feature>
<dbReference type="PANTHER" id="PTHR22683">
    <property type="entry name" value="SPORULATION PROTEIN RELATED"/>
    <property type="match status" value="1"/>
</dbReference>
<dbReference type="InterPro" id="IPR002543">
    <property type="entry name" value="FtsK_dom"/>
</dbReference>
<dbReference type="Proteomes" id="UP000460257">
    <property type="component" value="Unassembled WGS sequence"/>
</dbReference>
<feature type="region of interest" description="Disordered" evidence="16">
    <location>
        <begin position="290"/>
        <end position="357"/>
    </location>
</feature>
<evidence type="ECO:0000256" key="16">
    <source>
        <dbReference type="SAM" id="MobiDB-lite"/>
    </source>
</evidence>
<feature type="transmembrane region" description="Helical" evidence="17">
    <location>
        <begin position="57"/>
        <end position="80"/>
    </location>
</feature>
<dbReference type="PANTHER" id="PTHR22683:SF41">
    <property type="entry name" value="DNA TRANSLOCASE FTSK"/>
    <property type="match status" value="1"/>
</dbReference>
<evidence type="ECO:0000256" key="6">
    <source>
        <dbReference type="ARBA" id="ARBA00022741"/>
    </source>
</evidence>
<feature type="transmembrane region" description="Helical" evidence="17">
    <location>
        <begin position="147"/>
        <end position="167"/>
    </location>
</feature>
<dbReference type="SMART" id="SM00843">
    <property type="entry name" value="Ftsk_gamma"/>
    <property type="match status" value="1"/>
</dbReference>
<organism evidence="19 20">
    <name type="scientific">Candidatus Weimeria bifida</name>
    <dbReference type="NCBI Taxonomy" id="2599074"/>
    <lineage>
        <taxon>Bacteria</taxon>
        <taxon>Bacillati</taxon>
        <taxon>Bacillota</taxon>
        <taxon>Clostridia</taxon>
        <taxon>Lachnospirales</taxon>
        <taxon>Lachnospiraceae</taxon>
        <taxon>Candidatus Weimeria</taxon>
    </lineage>
</organism>
<feature type="region of interest" description="Disordered" evidence="16">
    <location>
        <begin position="379"/>
        <end position="435"/>
    </location>
</feature>
<accession>A0A6N7IWL5</accession>
<feature type="compositionally biased region" description="Acidic residues" evidence="16">
    <location>
        <begin position="379"/>
        <end position="393"/>
    </location>
</feature>
<comment type="function">
    <text evidence="13">Essential cell division protein that coordinates cell division and chromosome segregation. The N-terminus is involved in assembly of the cell-division machinery. The C-terminus functions as a DNA motor that moves dsDNA in an ATP-dependent manner towards the dif recombination site, which is located within the replication terminus region. Required for activation of the Xer recombinase, allowing activation of chromosome unlinking by recombination.</text>
</comment>
<dbReference type="AlphaFoldDB" id="A0A6N7IWL5"/>
<dbReference type="GO" id="GO:0005524">
    <property type="term" value="F:ATP binding"/>
    <property type="evidence" value="ECO:0007669"/>
    <property type="project" value="UniProtKB-UniRule"/>
</dbReference>
<dbReference type="GO" id="GO:0003677">
    <property type="term" value="F:DNA binding"/>
    <property type="evidence" value="ECO:0007669"/>
    <property type="project" value="UniProtKB-KW"/>
</dbReference>
<evidence type="ECO:0000256" key="7">
    <source>
        <dbReference type="ARBA" id="ARBA00022829"/>
    </source>
</evidence>
<feature type="transmembrane region" description="Helical" evidence="17">
    <location>
        <begin position="26"/>
        <end position="45"/>
    </location>
</feature>